<comment type="cofactor">
    <cofactor evidence="1">
        <name>Zn(2+)</name>
        <dbReference type="ChEBI" id="CHEBI:29105"/>
    </cofactor>
</comment>
<gene>
    <name evidence="5" type="ORF">BJ958_004048</name>
</gene>
<dbReference type="GO" id="GO:0008777">
    <property type="term" value="F:acetylornithine deacetylase activity"/>
    <property type="evidence" value="ECO:0007669"/>
    <property type="project" value="UniProtKB-EC"/>
</dbReference>
<dbReference type="Proteomes" id="UP000582231">
    <property type="component" value="Unassembled WGS sequence"/>
</dbReference>
<dbReference type="InterPro" id="IPR002933">
    <property type="entry name" value="Peptidase_M20"/>
</dbReference>
<name>A0A852S0Z8_9ACTN</name>
<dbReference type="InterPro" id="IPR050072">
    <property type="entry name" value="Peptidase_M20A"/>
</dbReference>
<evidence type="ECO:0000256" key="4">
    <source>
        <dbReference type="ARBA" id="ARBA00023285"/>
    </source>
</evidence>
<reference evidence="5 6" key="1">
    <citation type="submission" date="2020-07" db="EMBL/GenBank/DDBJ databases">
        <title>Sequencing the genomes of 1000 actinobacteria strains.</title>
        <authorList>
            <person name="Klenk H.-P."/>
        </authorList>
    </citation>
    <scope>NUCLEOTIDE SEQUENCE [LARGE SCALE GENOMIC DNA]</scope>
    <source>
        <strain evidence="5 6">DSM 19082</strain>
    </source>
</reference>
<sequence length="451" mass="48058">MSDDQLKKAVLDAVDALTPRLVQSVSDAVRIPSVNPKYPGQDYDRLVGAESDVSALVADLYREAGAETEMVTAERRRDNACGRIRGTGGGRTLVLNGHVDVVPALQPDLWTGPTFSGQITDDAVLGRGATDMKGGTVAAAYAALALAKADVRLRGDLILQAVVGEEVGDHEAGTSAVLDAGYGGDAVLVCEPTNATDGPPHLSTSAPGLLWFSLTLKGRTAHVGWRGRTIHPTLDGAALGVNTIDKYWVIYQALRDLENMWAERDRHPLFAPGHFCIMPGVLNANPKGIDVPFFLADTLTVDYCVLHHPDRSNGEVRAEIEETVRQACRRDVWLRENEPEFDWKLDWPAYTTPSGHGLEASVSSAHAEILGGVEVGAGPTKSGMFGVCDITWTAAQGIDGVIYGPGVGKTAHAEDEYVPIHQLVTAVKTYALTALDYCGVAESAESADAPQ</sequence>
<accession>A0A852S0Z8</accession>
<evidence type="ECO:0000313" key="6">
    <source>
        <dbReference type="Proteomes" id="UP000582231"/>
    </source>
</evidence>
<dbReference type="InterPro" id="IPR010182">
    <property type="entry name" value="ArgE/DapE"/>
</dbReference>
<comment type="similarity">
    <text evidence="2">Belongs to the peptidase M20A family.</text>
</comment>
<dbReference type="PANTHER" id="PTHR43808:SF25">
    <property type="entry name" value="PEPTIDASE M20 DIMERISATION DOMAIN-CONTAINING PROTEIN"/>
    <property type="match status" value="1"/>
</dbReference>
<dbReference type="Gene3D" id="3.30.70.360">
    <property type="match status" value="1"/>
</dbReference>
<dbReference type="RefSeq" id="WP_179728668.1">
    <property type="nucleotide sequence ID" value="NZ_BAABEF010000001.1"/>
</dbReference>
<evidence type="ECO:0000256" key="3">
    <source>
        <dbReference type="ARBA" id="ARBA00022833"/>
    </source>
</evidence>
<evidence type="ECO:0000256" key="1">
    <source>
        <dbReference type="ARBA" id="ARBA00001947"/>
    </source>
</evidence>
<dbReference type="SUPFAM" id="SSF53187">
    <property type="entry name" value="Zn-dependent exopeptidases"/>
    <property type="match status" value="1"/>
</dbReference>
<organism evidence="5 6">
    <name type="scientific">Nocardioides kongjuensis</name>
    <dbReference type="NCBI Taxonomy" id="349522"/>
    <lineage>
        <taxon>Bacteria</taxon>
        <taxon>Bacillati</taxon>
        <taxon>Actinomycetota</taxon>
        <taxon>Actinomycetes</taxon>
        <taxon>Propionibacteriales</taxon>
        <taxon>Nocardioidaceae</taxon>
        <taxon>Nocardioides</taxon>
    </lineage>
</organism>
<keyword evidence="3" id="KW-0862">Zinc</keyword>
<dbReference type="Gene3D" id="3.40.630.10">
    <property type="entry name" value="Zn peptidases"/>
    <property type="match status" value="1"/>
</dbReference>
<keyword evidence="4" id="KW-0170">Cobalt</keyword>
<dbReference type="Pfam" id="PF01546">
    <property type="entry name" value="Peptidase_M20"/>
    <property type="match status" value="1"/>
</dbReference>
<evidence type="ECO:0000256" key="2">
    <source>
        <dbReference type="ARBA" id="ARBA00006247"/>
    </source>
</evidence>
<protein>
    <submittedName>
        <fullName evidence="5">Acetylornithine deacetylase</fullName>
        <ecNumber evidence="5">3.5.1.16</ecNumber>
    </submittedName>
</protein>
<dbReference type="EMBL" id="JACCBF010000001">
    <property type="protein sequence ID" value="NYD32502.1"/>
    <property type="molecule type" value="Genomic_DNA"/>
</dbReference>
<dbReference type="AlphaFoldDB" id="A0A852S0Z8"/>
<comment type="caution">
    <text evidence="5">The sequence shown here is derived from an EMBL/GenBank/DDBJ whole genome shotgun (WGS) entry which is preliminary data.</text>
</comment>
<dbReference type="EC" id="3.5.1.16" evidence="5"/>
<keyword evidence="5" id="KW-0378">Hydrolase</keyword>
<dbReference type="NCBIfam" id="TIGR01910">
    <property type="entry name" value="DapE-ArgE"/>
    <property type="match status" value="1"/>
</dbReference>
<keyword evidence="6" id="KW-1185">Reference proteome</keyword>
<proteinExistence type="inferred from homology"/>
<evidence type="ECO:0000313" key="5">
    <source>
        <dbReference type="EMBL" id="NYD32502.1"/>
    </source>
</evidence>
<dbReference type="PANTHER" id="PTHR43808">
    <property type="entry name" value="ACETYLORNITHINE DEACETYLASE"/>
    <property type="match status" value="1"/>
</dbReference>